<keyword evidence="2" id="KW-1185">Reference proteome</keyword>
<sequence>MRTSRKDHRPLGFEFDEVGNLAVLRTGDQTEPPLRRFGYDALGRLDVPPLSVAGRFRVRGGW</sequence>
<dbReference type="OrthoDB" id="9816400at2"/>
<dbReference type="AlphaFoldDB" id="A0A918ZC69"/>
<evidence type="ECO:0000313" key="2">
    <source>
        <dbReference type="Proteomes" id="UP000636453"/>
    </source>
</evidence>
<protein>
    <recommendedName>
        <fullName evidence="3">YD repeat-containing protein</fullName>
    </recommendedName>
</protein>
<proteinExistence type="predicted"/>
<dbReference type="Proteomes" id="UP000636453">
    <property type="component" value="Unassembled WGS sequence"/>
</dbReference>
<name>A0A918ZC69_9GAMM</name>
<dbReference type="EMBL" id="BNCF01000031">
    <property type="protein sequence ID" value="GHE45140.1"/>
    <property type="molecule type" value="Genomic_DNA"/>
</dbReference>
<organism evidence="1 2">
    <name type="scientific">Vulcaniibacterium thermophilum</name>
    <dbReference type="NCBI Taxonomy" id="1169913"/>
    <lineage>
        <taxon>Bacteria</taxon>
        <taxon>Pseudomonadati</taxon>
        <taxon>Pseudomonadota</taxon>
        <taxon>Gammaproteobacteria</taxon>
        <taxon>Lysobacterales</taxon>
        <taxon>Lysobacteraceae</taxon>
        <taxon>Vulcaniibacterium</taxon>
    </lineage>
</organism>
<dbReference type="RefSeq" id="WP_146475462.1">
    <property type="nucleotide sequence ID" value="NZ_BNCF01000031.1"/>
</dbReference>
<accession>A0A918ZC69</accession>
<reference evidence="1" key="2">
    <citation type="submission" date="2020-09" db="EMBL/GenBank/DDBJ databases">
        <authorList>
            <person name="Sun Q."/>
            <person name="Kim S."/>
        </authorList>
    </citation>
    <scope>NUCLEOTIDE SEQUENCE</scope>
    <source>
        <strain evidence="1">KCTC 32020</strain>
    </source>
</reference>
<reference evidence="1" key="1">
    <citation type="journal article" date="2014" name="Int. J. Syst. Evol. Microbiol.">
        <title>Complete genome sequence of Corynebacterium casei LMG S-19264T (=DSM 44701T), isolated from a smear-ripened cheese.</title>
        <authorList>
            <consortium name="US DOE Joint Genome Institute (JGI-PGF)"/>
            <person name="Walter F."/>
            <person name="Albersmeier A."/>
            <person name="Kalinowski J."/>
            <person name="Ruckert C."/>
        </authorList>
    </citation>
    <scope>NUCLEOTIDE SEQUENCE</scope>
    <source>
        <strain evidence="1">KCTC 32020</strain>
    </source>
</reference>
<evidence type="ECO:0000313" key="1">
    <source>
        <dbReference type="EMBL" id="GHE45140.1"/>
    </source>
</evidence>
<comment type="caution">
    <text evidence="1">The sequence shown here is derived from an EMBL/GenBank/DDBJ whole genome shotgun (WGS) entry which is preliminary data.</text>
</comment>
<evidence type="ECO:0008006" key="3">
    <source>
        <dbReference type="Google" id="ProtNLM"/>
    </source>
</evidence>
<gene>
    <name evidence="1" type="ORF">GCM10007167_28250</name>
</gene>